<reference evidence="5 6" key="1">
    <citation type="submission" date="2018-10" db="EMBL/GenBank/DDBJ databases">
        <title>Comamonadaceae CDC group NO-1 genome sequencing and assembly.</title>
        <authorList>
            <person name="Bernier A.-M."/>
            <person name="Bernard K."/>
        </authorList>
    </citation>
    <scope>NUCLEOTIDE SEQUENCE [LARGE SCALE GENOMIC DNA]</scope>
    <source>
        <strain evidence="5 6">NML161473</strain>
    </source>
</reference>
<evidence type="ECO:0000313" key="6">
    <source>
        <dbReference type="Proteomes" id="UP000267035"/>
    </source>
</evidence>
<evidence type="ECO:0000256" key="3">
    <source>
        <dbReference type="ARBA" id="ARBA00022723"/>
    </source>
</evidence>
<dbReference type="CDD" id="cd08916">
    <property type="entry name" value="TrHb3_P"/>
    <property type="match status" value="1"/>
</dbReference>
<comment type="caution">
    <text evidence="5">The sequence shown here is derived from an EMBL/GenBank/DDBJ whole genome shotgun (WGS) entry which is preliminary data.</text>
</comment>
<dbReference type="SUPFAM" id="SSF46458">
    <property type="entry name" value="Globin-like"/>
    <property type="match status" value="1"/>
</dbReference>
<dbReference type="AlphaFoldDB" id="A0A3M6QCQ9"/>
<evidence type="ECO:0000256" key="4">
    <source>
        <dbReference type="ARBA" id="ARBA00023004"/>
    </source>
</evidence>
<organism evidence="5 6">
    <name type="scientific">Allofranklinella schreckenbergeri</name>
    <dbReference type="NCBI Taxonomy" id="1076744"/>
    <lineage>
        <taxon>Bacteria</taxon>
        <taxon>Pseudomonadati</taxon>
        <taxon>Pseudomonadota</taxon>
        <taxon>Betaproteobacteria</taxon>
        <taxon>Burkholderiales</taxon>
        <taxon>Comamonadaceae</taxon>
        <taxon>Allofranklinella</taxon>
    </lineage>
</organism>
<protein>
    <submittedName>
        <fullName evidence="5">Group III truncated hemoglobin</fullName>
    </submittedName>
</protein>
<proteinExistence type="predicted"/>
<dbReference type="InterPro" id="IPR009050">
    <property type="entry name" value="Globin-like_sf"/>
</dbReference>
<dbReference type="InterPro" id="IPR001486">
    <property type="entry name" value="Hemoglobin_trunc"/>
</dbReference>
<dbReference type="GO" id="GO:0020037">
    <property type="term" value="F:heme binding"/>
    <property type="evidence" value="ECO:0007669"/>
    <property type="project" value="InterPro"/>
</dbReference>
<dbReference type="GO" id="GO:0019825">
    <property type="term" value="F:oxygen binding"/>
    <property type="evidence" value="ECO:0007669"/>
    <property type="project" value="InterPro"/>
</dbReference>
<dbReference type="GO" id="GO:0046872">
    <property type="term" value="F:metal ion binding"/>
    <property type="evidence" value="ECO:0007669"/>
    <property type="project" value="UniProtKB-KW"/>
</dbReference>
<dbReference type="InterPro" id="IPR012292">
    <property type="entry name" value="Globin/Proto"/>
</dbReference>
<evidence type="ECO:0000256" key="1">
    <source>
        <dbReference type="ARBA" id="ARBA00022448"/>
    </source>
</evidence>
<keyword evidence="1" id="KW-0813">Transport</keyword>
<keyword evidence="4" id="KW-0408">Iron</keyword>
<evidence type="ECO:0000256" key="2">
    <source>
        <dbReference type="ARBA" id="ARBA00022617"/>
    </source>
</evidence>
<dbReference type="Proteomes" id="UP000267035">
    <property type="component" value="Unassembled WGS sequence"/>
</dbReference>
<dbReference type="Gene3D" id="1.10.490.10">
    <property type="entry name" value="Globins"/>
    <property type="match status" value="1"/>
</dbReference>
<gene>
    <name evidence="5" type="ORF">EBQ25_06060</name>
</gene>
<name>A0A3M6QCQ9_9BURK</name>
<sequence length="128" mass="14757">MSREHDTICTEAEVRQLVVQFYAHVRADAQLGPVFEAHIDDWPQHLEKLIDFWSGLLRGTTRFEGSPMSRHIALPDLSSALFRHWLALFEQTCLETGNPRLHAKATEIARRVANRLWSGYQRVHPEAV</sequence>
<dbReference type="RefSeq" id="WP_122253867.1">
    <property type="nucleotide sequence ID" value="NZ_RDQL01000006.1"/>
</dbReference>
<evidence type="ECO:0000313" key="5">
    <source>
        <dbReference type="EMBL" id="RMX00219.1"/>
    </source>
</evidence>
<accession>A0A3M6QCQ9</accession>
<keyword evidence="6" id="KW-1185">Reference proteome</keyword>
<keyword evidence="2" id="KW-0349">Heme</keyword>
<dbReference type="EMBL" id="RDQL01000006">
    <property type="protein sequence ID" value="RMX00219.1"/>
    <property type="molecule type" value="Genomic_DNA"/>
</dbReference>
<keyword evidence="3" id="KW-0479">Metal-binding</keyword>
<dbReference type="Pfam" id="PF01152">
    <property type="entry name" value="Bac_globin"/>
    <property type="match status" value="1"/>
</dbReference>